<keyword evidence="1" id="KW-1133">Transmembrane helix</keyword>
<evidence type="ECO:0000313" key="3">
    <source>
        <dbReference type="Proteomes" id="UP000824072"/>
    </source>
</evidence>
<keyword evidence="1" id="KW-0472">Membrane</keyword>
<dbReference type="Proteomes" id="UP000824072">
    <property type="component" value="Unassembled WGS sequence"/>
</dbReference>
<reference evidence="2" key="1">
    <citation type="submission" date="2020-10" db="EMBL/GenBank/DDBJ databases">
        <authorList>
            <person name="Gilroy R."/>
        </authorList>
    </citation>
    <scope>NUCLEOTIDE SEQUENCE</scope>
    <source>
        <strain evidence="2">ChiHcec3-11533</strain>
    </source>
</reference>
<name>A0A9D1IBQ5_9FIRM</name>
<dbReference type="InterPro" id="IPR019074">
    <property type="entry name" value="YabQ"/>
</dbReference>
<dbReference type="Pfam" id="PF09578">
    <property type="entry name" value="Spore_YabQ"/>
    <property type="match status" value="1"/>
</dbReference>
<reference evidence="2" key="2">
    <citation type="journal article" date="2021" name="PeerJ">
        <title>Extensive microbial diversity within the chicken gut microbiome revealed by metagenomics and culture.</title>
        <authorList>
            <person name="Gilroy R."/>
            <person name="Ravi A."/>
            <person name="Getino M."/>
            <person name="Pursley I."/>
            <person name="Horton D.L."/>
            <person name="Alikhan N.F."/>
            <person name="Baker D."/>
            <person name="Gharbi K."/>
            <person name="Hall N."/>
            <person name="Watson M."/>
            <person name="Adriaenssens E.M."/>
            <person name="Foster-Nyarko E."/>
            <person name="Jarju S."/>
            <person name="Secka A."/>
            <person name="Antonio M."/>
            <person name="Oren A."/>
            <person name="Chaudhuri R.R."/>
            <person name="La Ragione R."/>
            <person name="Hildebrand F."/>
            <person name="Pallen M.J."/>
        </authorList>
    </citation>
    <scope>NUCLEOTIDE SEQUENCE</scope>
    <source>
        <strain evidence="2">ChiHcec3-11533</strain>
    </source>
</reference>
<protein>
    <recommendedName>
        <fullName evidence="4">Spore cortex biosynthesis protein YabQ</fullName>
    </recommendedName>
</protein>
<gene>
    <name evidence="2" type="ORF">IAB02_05605</name>
</gene>
<comment type="caution">
    <text evidence="2">The sequence shown here is derived from an EMBL/GenBank/DDBJ whole genome shotgun (WGS) entry which is preliminary data.</text>
</comment>
<keyword evidence="1" id="KW-0812">Transmembrane</keyword>
<accession>A0A9D1IBQ5</accession>
<evidence type="ECO:0000313" key="2">
    <source>
        <dbReference type="EMBL" id="HIU34020.1"/>
    </source>
</evidence>
<sequence>MLFATIGQWKVFAAMCLAGVLVGVWFSLLRLLRRLLSAGFWLTLLADLAFGAGAAAILALGLTLSCYGQVRLYSFLAAGLGAGIWLAGPHALGQRIFRRILPKFRQAARAIAHYRLFKVIFK</sequence>
<dbReference type="AlphaFoldDB" id="A0A9D1IBQ5"/>
<dbReference type="EMBL" id="DVMU01000124">
    <property type="protein sequence ID" value="HIU34020.1"/>
    <property type="molecule type" value="Genomic_DNA"/>
</dbReference>
<organism evidence="2 3">
    <name type="scientific">Candidatus Pullichristensenella excrementigallinarum</name>
    <dbReference type="NCBI Taxonomy" id="2840907"/>
    <lineage>
        <taxon>Bacteria</taxon>
        <taxon>Bacillati</taxon>
        <taxon>Bacillota</taxon>
        <taxon>Clostridia</taxon>
        <taxon>Candidatus Pullichristensenella</taxon>
    </lineage>
</organism>
<proteinExistence type="predicted"/>
<evidence type="ECO:0000256" key="1">
    <source>
        <dbReference type="SAM" id="Phobius"/>
    </source>
</evidence>
<feature type="transmembrane region" description="Helical" evidence="1">
    <location>
        <begin position="12"/>
        <end position="32"/>
    </location>
</feature>
<feature type="transmembrane region" description="Helical" evidence="1">
    <location>
        <begin position="72"/>
        <end position="93"/>
    </location>
</feature>
<dbReference type="NCBIfam" id="TIGR02893">
    <property type="entry name" value="spore_yabQ"/>
    <property type="match status" value="1"/>
</dbReference>
<feature type="transmembrane region" description="Helical" evidence="1">
    <location>
        <begin position="39"/>
        <end position="60"/>
    </location>
</feature>
<evidence type="ECO:0008006" key="4">
    <source>
        <dbReference type="Google" id="ProtNLM"/>
    </source>
</evidence>